<name>A0A8J2JT04_9HEXA</name>
<gene>
    <name evidence="1" type="ORF">AFUS01_LOCUS3943</name>
</gene>
<keyword evidence="2" id="KW-1185">Reference proteome</keyword>
<accession>A0A8J2JT04</accession>
<sequence>MSIKTSTLYIRKVSDVMEELPGIWTCNATNGFQPDASYKINVKIYQTFWIWMVIFI</sequence>
<protein>
    <submittedName>
        <fullName evidence="1">Uncharacterized protein</fullName>
    </submittedName>
</protein>
<comment type="caution">
    <text evidence="1">The sequence shown here is derived from an EMBL/GenBank/DDBJ whole genome shotgun (WGS) entry which is preliminary data.</text>
</comment>
<dbReference type="EMBL" id="CAJVCH010024293">
    <property type="protein sequence ID" value="CAG7696266.1"/>
    <property type="molecule type" value="Genomic_DNA"/>
</dbReference>
<proteinExistence type="predicted"/>
<evidence type="ECO:0000313" key="1">
    <source>
        <dbReference type="EMBL" id="CAG7696266.1"/>
    </source>
</evidence>
<organism evidence="1 2">
    <name type="scientific">Allacma fusca</name>
    <dbReference type="NCBI Taxonomy" id="39272"/>
    <lineage>
        <taxon>Eukaryota</taxon>
        <taxon>Metazoa</taxon>
        <taxon>Ecdysozoa</taxon>
        <taxon>Arthropoda</taxon>
        <taxon>Hexapoda</taxon>
        <taxon>Collembola</taxon>
        <taxon>Symphypleona</taxon>
        <taxon>Sminthuridae</taxon>
        <taxon>Allacma</taxon>
    </lineage>
</organism>
<feature type="non-terminal residue" evidence="1">
    <location>
        <position position="1"/>
    </location>
</feature>
<dbReference type="AlphaFoldDB" id="A0A8J2JT04"/>
<dbReference type="Proteomes" id="UP000708208">
    <property type="component" value="Unassembled WGS sequence"/>
</dbReference>
<reference evidence="1" key="1">
    <citation type="submission" date="2021-06" db="EMBL/GenBank/DDBJ databases">
        <authorList>
            <person name="Hodson N. C."/>
            <person name="Mongue J. A."/>
            <person name="Jaron S. K."/>
        </authorList>
    </citation>
    <scope>NUCLEOTIDE SEQUENCE</scope>
</reference>
<evidence type="ECO:0000313" key="2">
    <source>
        <dbReference type="Proteomes" id="UP000708208"/>
    </source>
</evidence>